<feature type="region of interest" description="Disordered" evidence="1">
    <location>
        <begin position="153"/>
        <end position="221"/>
    </location>
</feature>
<dbReference type="Proteomes" id="UP000067448">
    <property type="component" value="Unassembled WGS sequence"/>
</dbReference>
<dbReference type="EMBL" id="BCMM01000021">
    <property type="protein sequence ID" value="GAQ64156.1"/>
    <property type="molecule type" value="Genomic_DNA"/>
</dbReference>
<feature type="compositionally biased region" description="Low complexity" evidence="1">
    <location>
        <begin position="93"/>
        <end position="109"/>
    </location>
</feature>
<feature type="compositionally biased region" description="Basic and acidic residues" evidence="1">
    <location>
        <begin position="166"/>
        <end position="179"/>
    </location>
</feature>
<evidence type="ECO:0000313" key="3">
    <source>
        <dbReference type="Proteomes" id="UP000067448"/>
    </source>
</evidence>
<feature type="compositionally biased region" description="Basic residues" evidence="1">
    <location>
        <begin position="1"/>
        <end position="15"/>
    </location>
</feature>
<evidence type="ECO:0000313" key="2">
    <source>
        <dbReference type="EMBL" id="GAQ64156.1"/>
    </source>
</evidence>
<feature type="region of interest" description="Disordered" evidence="1">
    <location>
        <begin position="93"/>
        <end position="124"/>
    </location>
</feature>
<proteinExistence type="predicted"/>
<name>A0A100JR93_STRSC</name>
<comment type="caution">
    <text evidence="2">The sequence shown here is derived from an EMBL/GenBank/DDBJ whole genome shotgun (WGS) entry which is preliminary data.</text>
</comment>
<reference evidence="3" key="3">
    <citation type="submission" date="2016-02" db="EMBL/GenBank/DDBJ databases">
        <title>Draft genome of pathogenic Streptomyces sp. in Japan.</title>
        <authorList>
            <person name="Tomihama T."/>
            <person name="Ikenaga M."/>
            <person name="Sakai M."/>
            <person name="Okubo T."/>
            <person name="Ikeda S."/>
        </authorList>
    </citation>
    <scope>NUCLEOTIDE SEQUENCE [LARGE SCALE GENOMIC DNA]</scope>
    <source>
        <strain evidence="3">S58</strain>
    </source>
</reference>
<protein>
    <submittedName>
        <fullName evidence="2">Uncharacterized protein</fullName>
    </submittedName>
</protein>
<evidence type="ECO:0000256" key="1">
    <source>
        <dbReference type="SAM" id="MobiDB-lite"/>
    </source>
</evidence>
<gene>
    <name evidence="2" type="ORF">SsS58_04549</name>
</gene>
<accession>A0A100JR93</accession>
<reference evidence="2 3" key="2">
    <citation type="journal article" date="2016" name="Genome Announc.">
        <title>Draft Genome Sequences of Streptomyces scabiei S58, Streptomyces turgidiscabies T45, and Streptomyces acidiscabies a10, the Pathogens of Potato Common Scab, Isolated in Japan.</title>
        <authorList>
            <person name="Tomihama T."/>
            <person name="Nishi Y."/>
            <person name="Sakai M."/>
            <person name="Ikenaga M."/>
            <person name="Okubo T."/>
            <person name="Ikeda S."/>
        </authorList>
    </citation>
    <scope>NUCLEOTIDE SEQUENCE [LARGE SCALE GENOMIC DNA]</scope>
    <source>
        <strain evidence="2 3">S58</strain>
    </source>
</reference>
<sequence length="272" mass="28909">MVRNCRTRSSSRRSRAGSGPAAAGPGPLRVLFAIGCEAVGQPGRSGLLSGTGCGCWRWTAPAGPSPMVWPTRPPSAAPAKRPWWAARPAPAGRANSCRSTGSSSACSCRVPTGGSPRSALAVRRPGSRDVPLPVAVAAAHLAPWLQRPARMRRPAPPLRAVPEGVRPPRERLPRAQERRTRLHPAQDEEEPQLRPDPTAVHPLPPRAQGTAGSPTGRRGAAWEEHGAVFTRLDGRPLDPRADWEEFKALLTEAGIDDRAACTTEAVTPPARS</sequence>
<organism evidence="2 3">
    <name type="scientific">Streptomyces scabiei</name>
    <dbReference type="NCBI Taxonomy" id="1930"/>
    <lineage>
        <taxon>Bacteria</taxon>
        <taxon>Bacillati</taxon>
        <taxon>Actinomycetota</taxon>
        <taxon>Actinomycetes</taxon>
        <taxon>Kitasatosporales</taxon>
        <taxon>Streptomycetaceae</taxon>
        <taxon>Streptomyces</taxon>
    </lineage>
</organism>
<feature type="region of interest" description="Disordered" evidence="1">
    <location>
        <begin position="1"/>
        <end position="24"/>
    </location>
</feature>
<dbReference type="AlphaFoldDB" id="A0A100JR93"/>
<reference evidence="3" key="1">
    <citation type="submission" date="2015-11" db="EMBL/GenBank/DDBJ databases">
        <authorList>
            <consortium name="Cross-ministerial Strategic Innovation Promotion Program (SIP) consortium"/>
            <person name="Tomihama T."/>
            <person name="Ikenaga M."/>
            <person name="Sakai M."/>
            <person name="Okubo T."/>
            <person name="Ikeda S."/>
        </authorList>
    </citation>
    <scope>NUCLEOTIDE SEQUENCE [LARGE SCALE GENOMIC DNA]</scope>
    <source>
        <strain evidence="3">S58</strain>
    </source>
</reference>